<dbReference type="InterPro" id="IPR015421">
    <property type="entry name" value="PyrdxlP-dep_Trfase_major"/>
</dbReference>
<dbReference type="AlphaFoldDB" id="A0A3E3DZ71"/>
<proteinExistence type="predicted"/>
<accession>A0A3E3DZ71</accession>
<evidence type="ECO:0008006" key="3">
    <source>
        <dbReference type="Google" id="ProtNLM"/>
    </source>
</evidence>
<gene>
    <name evidence="1" type="ORF">DW687_07535</name>
</gene>
<comment type="caution">
    <text evidence="1">The sequence shown here is derived from an EMBL/GenBank/DDBJ whole genome shotgun (WGS) entry which is preliminary data.</text>
</comment>
<dbReference type="PANTHER" id="PTHR46658:SF1">
    <property type="entry name" value="CYS OR MET METABOLISM PYRIDOXAL-PHOSPHATE-DEPENDENT ENZYME"/>
    <property type="match status" value="1"/>
</dbReference>
<evidence type="ECO:0000313" key="1">
    <source>
        <dbReference type="EMBL" id="RGD74601.1"/>
    </source>
</evidence>
<dbReference type="Gene3D" id="3.40.640.10">
    <property type="entry name" value="Type I PLP-dependent aspartate aminotransferase-like (Major domain)"/>
    <property type="match status" value="1"/>
</dbReference>
<dbReference type="InterPro" id="IPR009651">
    <property type="entry name" value="Met_g_lyase_put"/>
</dbReference>
<reference evidence="1 2" key="1">
    <citation type="submission" date="2018-08" db="EMBL/GenBank/DDBJ databases">
        <title>A genome reference for cultivated species of the human gut microbiota.</title>
        <authorList>
            <person name="Zou Y."/>
            <person name="Xue W."/>
            <person name="Luo G."/>
        </authorList>
    </citation>
    <scope>NUCLEOTIDE SEQUENCE [LARGE SCALE GENOMIC DNA]</scope>
    <source>
        <strain evidence="1 2">AM25-6</strain>
    </source>
</reference>
<dbReference type="Proteomes" id="UP000261212">
    <property type="component" value="Unassembled WGS sequence"/>
</dbReference>
<dbReference type="SUPFAM" id="SSF53383">
    <property type="entry name" value="PLP-dependent transferases"/>
    <property type="match status" value="1"/>
</dbReference>
<name>A0A3E3DZ71_9FIRM</name>
<sequence>MSSFAGEKAINIVKEAEKRIKYKFEEIDDICEYNIYKVLNAMQNHRLSLRHFNESTGYAYDDEGREITEKIYAQVFGGEAALVRPQIVSGTHAISLMLYGVLRPGDTLLSITGDPYDTIRSTIGINDNGENLGSLKDYNVNYDKVDLKDGGEIDFDEVEKKLNDNVKAVFIQRSSGYTDAKALSIRKIEEACKFVKGIKKDVLVLVDNCYGEFLEKKEPIEVGADLIAGSLIKNPGGGLVSVGGYIIGSSENIKKVASRLTAPGIALEVGANLGVIRSYLQGLFMASKVTSGAIKGAILAASVFESIGYRVFPGVDDERSDIIQAVVLGSKEKVCAYCEGIQEAAPVDSYVTPEPWDMPGYDDQVIMAAGNFIEGSSIELSADAPMKEPYIVYQQGGLTYEHSKIGTIKALDKILKLDEVR</sequence>
<evidence type="ECO:0000313" key="2">
    <source>
        <dbReference type="Proteomes" id="UP000261212"/>
    </source>
</evidence>
<dbReference type="Pfam" id="PF06838">
    <property type="entry name" value="Met_gamma_lyase"/>
    <property type="match status" value="1"/>
</dbReference>
<dbReference type="EMBL" id="QUSM01000003">
    <property type="protein sequence ID" value="RGD74601.1"/>
    <property type="molecule type" value="Genomic_DNA"/>
</dbReference>
<dbReference type="RefSeq" id="WP_117532286.1">
    <property type="nucleotide sequence ID" value="NZ_QUSM01000003.1"/>
</dbReference>
<dbReference type="InterPro" id="IPR015424">
    <property type="entry name" value="PyrdxlP-dep_Trfase"/>
</dbReference>
<dbReference type="Gene3D" id="3.90.1150.60">
    <property type="entry name" value="Methioning gamme-lyase, C-terminal domain"/>
    <property type="match status" value="1"/>
</dbReference>
<protein>
    <recommendedName>
        <fullName evidence="3">Methionine gamma-lyase family protein</fullName>
    </recommendedName>
</protein>
<organism evidence="1 2">
    <name type="scientific">Anaerofustis stercorihominis</name>
    <dbReference type="NCBI Taxonomy" id="214853"/>
    <lineage>
        <taxon>Bacteria</taxon>
        <taxon>Bacillati</taxon>
        <taxon>Bacillota</taxon>
        <taxon>Clostridia</taxon>
        <taxon>Eubacteriales</taxon>
        <taxon>Eubacteriaceae</taxon>
        <taxon>Anaerofustis</taxon>
    </lineage>
</organism>
<dbReference type="PANTHER" id="PTHR46658">
    <property type="entry name" value="CYS OR MET METABOLISM PYRIDOXAL-PHOSPHATE-DEPENDENT ENZYME"/>
    <property type="match status" value="1"/>
</dbReference>